<protein>
    <submittedName>
        <fullName evidence="3">Ig domain-containing protein</fullName>
    </submittedName>
</protein>
<dbReference type="PANTHER" id="PTHR32305">
    <property type="match status" value="1"/>
</dbReference>
<feature type="domain" description="Dystroglycan-type cadherin-like" evidence="2">
    <location>
        <begin position="85"/>
        <end position="175"/>
    </location>
</feature>
<dbReference type="SUPFAM" id="SSF49313">
    <property type="entry name" value="Cadherin-like"/>
    <property type="match status" value="7"/>
</dbReference>
<dbReference type="Proteomes" id="UP000886667">
    <property type="component" value="Unassembled WGS sequence"/>
</dbReference>
<dbReference type="Gene3D" id="2.60.40.10">
    <property type="entry name" value="Immunoglobulins"/>
    <property type="match status" value="9"/>
</dbReference>
<gene>
    <name evidence="3" type="ORF">JAZ07_23665</name>
</gene>
<dbReference type="EMBL" id="JAEPCM010000891">
    <property type="protein sequence ID" value="MCG7949345.1"/>
    <property type="molecule type" value="Genomic_DNA"/>
</dbReference>
<dbReference type="Pfam" id="PF17963">
    <property type="entry name" value="Big_9"/>
    <property type="match status" value="1"/>
</dbReference>
<dbReference type="PANTHER" id="PTHR32305:SF15">
    <property type="entry name" value="PROTEIN RHSA-RELATED"/>
    <property type="match status" value="1"/>
</dbReference>
<dbReference type="SUPFAM" id="SSF69318">
    <property type="entry name" value="Integrin alpha N-terminal domain"/>
    <property type="match status" value="1"/>
</dbReference>
<comment type="caution">
    <text evidence="3">The sequence shown here is derived from an EMBL/GenBank/DDBJ whole genome shotgun (WGS) entry which is preliminary data.</text>
</comment>
<dbReference type="Pfam" id="PF07705">
    <property type="entry name" value="CARDB"/>
    <property type="match status" value="1"/>
</dbReference>
<sequence length="2412" mass="259718">ATENQAYQYDVDATDPNAGDVITYALVTAPTGMVIDAATGVIAWTPGETDIGTVQVSIRVQDQAGAEATQTYTIDVAFFNDPPAITSAAITTAIEGEDYRYDVETTDPDVGDTLSYSLVTAPQGMTIDGVSGLVEWIPDNQQLGDNLIEVMVADAGGLSDTQSFTIVVTGLNVAPIITSAPVITATESAVYHYDVEAVDSDGDPISYALLSAPSGMAIDPQTGLISWVPDEPQSLGNLMPNEYCRLPATSAQQRPRAMDAVMVVDGSGSNVATWPWVAGAMASLNADLKSIGIGADPEENRFGLVGFGTRPSARLFDGNQFSTVSDLYEATYDGISPGGDGTAENGLRALQFTIDTYQFRDDVVKNLIWIPDEPQQGTLENDETLETFTQRLIDTDFNVNVVTPFTIECLDGRRALGIDADGRGYVSDDNEDFEYCEIDRTPIDQGSGYEFTSYIEPFVLTALATGGGAWDLNAITTLGQPNALRKALTSRMYSTSTVSEAERGLADLAIQDLELTQSPDGMTALTIALTNRGRASIDTPILVNLLDTGNANTVVATQNLSNFAVDEDQLVTFVLDSAAMTNNLGVGIETESGVECLIDNNQVNVPVILVSAADNQGNSDTQLFTIAVQDLNQPPVINSTPELQAYVGQPYTYQVDFDDPDSGDDHQFSVTNSRTVVIDQDTGIFTYTPSADDLGDQSFTVSVTDLGSASDAQTFILNVSGDYLVPRFDGPPLGNRAIIGQSYQFTPSVTADPTAVLVFSLLEMPSGMTIDAHDGTIHWIAADADLNRLRLVTIGVTDQYGNKDLLSFMLFGDYENQTPIITTTPNEIAQLRSNYNYSVRYDDPNVREDFDLQITTTAPNLTGYIPQTYGLDHLYGNLAWDGDDVTSTYPRHLRDSDFNCLDPTVDHPSTGVLHSNHWSVRTNRVGRHLLAAPITDTNGDGAINSQDRNAILFTSWSGSSTFLHAVDSATGEPIWTQEFAGTEVSISRSHAPVVADINTDSVPDIILVEQYSRLLLAISSDDRRELWKSTVPIADNGFSAGQITLTDLENDGVPEILAGFSIYDAQGNWIRNLQRPVNIPSGGDTSPIYPVDLDLDGSKELIQGGIAYSAAGSELWRVPFADNHGSRLAYSAFANFDADPEPEIVHVERSDIDTTVATVSLLDSDGSFIWGPNDLQYVGQSIVGDLDGDGELEIFVSGEDVLLDHLGNTQWRLSGFSQWDNNITTAADLQGNGRAEIVLTRNSSIRVLDALTGGEITRIYSSNPSAYTKPLIVDMDGDGRLEFVSAGFRDIYQSSLEFENHSLAIPKVIYQNWWQPQGLNDQLALNQNAPIPWSVNNTDQVVIPPQVSFNHGLPDIWVDAPRGDHRQSVDVQVTNRGTADYTAALDVELYAGDPLNGGQLLGSQSLSGLAIKEVQTLQFNDLVPDYFVGELVARVVPEAGVVECQTNNNMTSAYTVDLSIADYADATDTQNYLLGVEYNTSLNYLTSVPTQDVVEGELLELDIDILNRSYTDDNNSAFFYVDLDAPDGLTVDRSTGVVRWVPPYGSAGYHRAIVNAKHLTSHSISIVGINVLPAANYPPEIISTPQTAAFVSQPFSYDVEATDPDGDALSYSLIQSPTGMSIDANSGLIQWTPDVQGTFPVTVSVSDGALLSVQDFNIAVVASNIAPVIVSMPTGSAIFDQLYSYDVDATDSDGDTLTYLLVASPAGMTIDSATGIINWTPQVIQGGTHTVEIRVEDGRGGAAIQTYGLYASDGAVTNELPTIQSQPGFSARINRSYSYQVVATDPDGDTLSYSLVESPAGMTLSNAGLIAWTPDSEQSAPVRVRVGDGTGYVEQSWTINVLPASADLAVILYIQPATVAEGETVTLQVIPQNAIQPVSLSLTVGGTPVALDNTNSAQLTASGVGSHTVVATVSDQYDTVTDTGSFLVNDPNSADAPVVTLLGPVDGSEITAPTPVLATITDDDLSVWELWLVPPTEDTVDLAQATLLASGDTTLDNQEIATFDPTLLLNGQHRLYLRAIDDGGNEGQDSLTVQVTGDMKLGHFRVTFKDLEVPVVGIPITITRTYDSRQRNQSLDFGHGWSVGYQDLIVQESRPPGYRWFLDSYSSGPLGLLMTYCVRSYDDNIVSVTLPDGKVERFKAVASPECNEVQPIFDVRVVFEPLDGTSSTLEATDLFSGRLVNNHIVDPGQPDAPIDPARYQLTTAEGVVYDLVQGTGIRTLTVPTGEELTFGDDGITHSSGASVSFARDAQGRIEQIVTPDGQALNYQYDATNGDLTAFTDQVAATSTYGYIADHYLQDINDARGVRTLRNLYDNDGRLIGQIDAEGNRIDYAYDIVGRTQTVTDRRGNDKILVFNDRGDVVAETNALGETTLRSYDPYGNELSHTDPLGNTSEATYDERGQTLTETDPLGNT</sequence>
<dbReference type="SUPFAM" id="SSF53300">
    <property type="entry name" value="vWA-like"/>
    <property type="match status" value="1"/>
</dbReference>
<proteinExistence type="predicted"/>
<dbReference type="InterPro" id="IPR036465">
    <property type="entry name" value="vWFA_dom_sf"/>
</dbReference>
<dbReference type="InterPro" id="IPR006644">
    <property type="entry name" value="Cadg"/>
</dbReference>
<dbReference type="GO" id="GO:0016020">
    <property type="term" value="C:membrane"/>
    <property type="evidence" value="ECO:0007669"/>
    <property type="project" value="InterPro"/>
</dbReference>
<evidence type="ECO:0000313" key="3">
    <source>
        <dbReference type="EMBL" id="MCG7949345.1"/>
    </source>
</evidence>
<dbReference type="GO" id="GO:0005509">
    <property type="term" value="F:calcium ion binding"/>
    <property type="evidence" value="ECO:0007669"/>
    <property type="project" value="InterPro"/>
</dbReference>
<dbReference type="InterPro" id="IPR015919">
    <property type="entry name" value="Cadherin-like_sf"/>
</dbReference>
<dbReference type="SMART" id="SM00736">
    <property type="entry name" value="CADG"/>
    <property type="match status" value="4"/>
</dbReference>
<evidence type="ECO:0000259" key="2">
    <source>
        <dbReference type="SMART" id="SM00736"/>
    </source>
</evidence>
<feature type="non-terminal residue" evidence="3">
    <location>
        <position position="1"/>
    </location>
</feature>
<feature type="region of interest" description="Disordered" evidence="1">
    <location>
        <begin position="2377"/>
        <end position="2412"/>
    </location>
</feature>
<evidence type="ECO:0000313" key="4">
    <source>
        <dbReference type="Proteomes" id="UP000886667"/>
    </source>
</evidence>
<feature type="non-terminal residue" evidence="3">
    <location>
        <position position="2412"/>
    </location>
</feature>
<feature type="domain" description="Dystroglycan-type cadherin-like" evidence="2">
    <location>
        <begin position="1"/>
        <end position="83"/>
    </location>
</feature>
<dbReference type="InterPro" id="IPR031325">
    <property type="entry name" value="RHS_repeat"/>
</dbReference>
<name>A0A9E4N8D5_9GAMM</name>
<dbReference type="InterPro" id="IPR028994">
    <property type="entry name" value="Integrin_alpha_N"/>
</dbReference>
<feature type="domain" description="Dystroglycan-type cadherin-like" evidence="2">
    <location>
        <begin position="1579"/>
        <end position="1667"/>
    </location>
</feature>
<dbReference type="Gene3D" id="3.40.50.410">
    <property type="entry name" value="von Willebrand factor, type A domain"/>
    <property type="match status" value="1"/>
</dbReference>
<dbReference type="Pfam" id="PF20148">
    <property type="entry name" value="DUF6531"/>
    <property type="match status" value="1"/>
</dbReference>
<accession>A0A9E4N8D5</accession>
<evidence type="ECO:0000256" key="1">
    <source>
        <dbReference type="SAM" id="MobiDB-lite"/>
    </source>
</evidence>
<reference evidence="3" key="1">
    <citation type="journal article" date="2021" name="Proc. Natl. Acad. Sci. U.S.A.">
        <title>Global biogeography of chemosynthetic symbionts reveals both localized and globally distributed symbiont groups. .</title>
        <authorList>
            <person name="Osvatic J.T."/>
            <person name="Wilkins L.G.E."/>
            <person name="Leibrecht L."/>
            <person name="Leray M."/>
            <person name="Zauner S."/>
            <person name="Polzin J."/>
            <person name="Camacho Y."/>
            <person name="Gros O."/>
            <person name="van Gils J.A."/>
            <person name="Eisen J.A."/>
            <person name="Petersen J.M."/>
            <person name="Yuen B."/>
        </authorList>
    </citation>
    <scope>NUCLEOTIDE SEQUENCE</scope>
    <source>
        <strain evidence="3">MAGclacostrist064TRANS</strain>
    </source>
</reference>
<dbReference type="InterPro" id="IPR015943">
    <property type="entry name" value="WD40/YVTN_repeat-like_dom_sf"/>
</dbReference>
<dbReference type="NCBIfam" id="TIGR01643">
    <property type="entry name" value="YD_repeat_2x"/>
    <property type="match status" value="3"/>
</dbReference>
<dbReference type="Pfam" id="PF05593">
    <property type="entry name" value="RHS_repeat"/>
    <property type="match status" value="2"/>
</dbReference>
<dbReference type="Gene3D" id="2.130.10.10">
    <property type="entry name" value="YVTN repeat-like/Quinoprotein amine dehydrogenase"/>
    <property type="match status" value="1"/>
</dbReference>
<feature type="domain" description="Dystroglycan-type cadherin-like" evidence="2">
    <location>
        <begin position="635"/>
        <end position="726"/>
    </location>
</feature>
<organism evidence="3 4">
    <name type="scientific">Candidatus Thiodiazotropha taylori</name>
    <dbReference type="NCBI Taxonomy" id="2792791"/>
    <lineage>
        <taxon>Bacteria</taxon>
        <taxon>Pseudomonadati</taxon>
        <taxon>Pseudomonadota</taxon>
        <taxon>Gammaproteobacteria</taxon>
        <taxon>Chromatiales</taxon>
        <taxon>Sedimenticolaceae</taxon>
        <taxon>Candidatus Thiodiazotropha</taxon>
    </lineage>
</organism>
<dbReference type="InterPro" id="IPR011635">
    <property type="entry name" value="CARDB"/>
</dbReference>
<feature type="compositionally biased region" description="Polar residues" evidence="1">
    <location>
        <begin position="2401"/>
        <end position="2412"/>
    </location>
</feature>
<dbReference type="InterPro" id="IPR050708">
    <property type="entry name" value="T6SS_VgrG/RHS"/>
</dbReference>
<dbReference type="Gene3D" id="2.180.10.10">
    <property type="entry name" value="RHS repeat-associated core"/>
    <property type="match status" value="2"/>
</dbReference>
<dbReference type="Pfam" id="PF05345">
    <property type="entry name" value="He_PIG"/>
    <property type="match status" value="6"/>
</dbReference>
<dbReference type="InterPro" id="IPR045351">
    <property type="entry name" value="DUF6531"/>
</dbReference>
<dbReference type="InterPro" id="IPR013783">
    <property type="entry name" value="Ig-like_fold"/>
</dbReference>
<dbReference type="InterPro" id="IPR006530">
    <property type="entry name" value="YD"/>
</dbReference>